<protein>
    <submittedName>
        <fullName evidence="2">Kinase-like domain-containing protein</fullName>
    </submittedName>
</protein>
<sequence length="370" mass="40996">MAHPQSAKVVEEVLQDLNGTEYVCSSLEPLSGGTANFIFKGTLTTPLPDGIKEVAVKHGEAFIASMPDFQLSTARCRAEVECLKAFGGLSSTGQSSGTYQFTVRAPRVHYFSARTNTQVQEYLPNALSLKDYALKHFSASRDPSRKLLCLELGRSLGGWLRDFHDRASSLLPEVVKVNKPMQQLKHYVNYGTLVETVASFPSILGDAKETFEKIKQVTAQELQSPDLKVIHGDFWTGNALLSDKPLIEGEKTTVFIVDWEMCQLGVQPLDLGQMIAELYELWLFKGMDEGKWLIEGFVAGYGYVDDEFAFRTALHVGTHLVAWGSRVSGSGSETQVQQVVGVGKEVILHAWHKDRAWFEAGNLGYLFAPR</sequence>
<dbReference type="EMBL" id="MU860008">
    <property type="protein sequence ID" value="KAK4242468.1"/>
    <property type="molecule type" value="Genomic_DNA"/>
</dbReference>
<dbReference type="SUPFAM" id="SSF56112">
    <property type="entry name" value="Protein kinase-like (PK-like)"/>
    <property type="match status" value="1"/>
</dbReference>
<keyword evidence="2" id="KW-0418">Kinase</keyword>
<comment type="caution">
    <text evidence="2">The sequence shown here is derived from an EMBL/GenBank/DDBJ whole genome shotgun (WGS) entry which is preliminary data.</text>
</comment>
<gene>
    <name evidence="2" type="ORF">C8A03DRAFT_11390</name>
</gene>
<dbReference type="GO" id="GO:0016301">
    <property type="term" value="F:kinase activity"/>
    <property type="evidence" value="ECO:0007669"/>
    <property type="project" value="UniProtKB-KW"/>
</dbReference>
<dbReference type="AlphaFoldDB" id="A0AAN7CKJ2"/>
<evidence type="ECO:0000313" key="2">
    <source>
        <dbReference type="EMBL" id="KAK4242468.1"/>
    </source>
</evidence>
<reference evidence="2" key="1">
    <citation type="journal article" date="2023" name="Mol. Phylogenet. Evol.">
        <title>Genome-scale phylogeny and comparative genomics of the fungal order Sordariales.</title>
        <authorList>
            <person name="Hensen N."/>
            <person name="Bonometti L."/>
            <person name="Westerberg I."/>
            <person name="Brannstrom I.O."/>
            <person name="Guillou S."/>
            <person name="Cros-Aarteil S."/>
            <person name="Calhoun S."/>
            <person name="Haridas S."/>
            <person name="Kuo A."/>
            <person name="Mondo S."/>
            <person name="Pangilinan J."/>
            <person name="Riley R."/>
            <person name="LaButti K."/>
            <person name="Andreopoulos B."/>
            <person name="Lipzen A."/>
            <person name="Chen C."/>
            <person name="Yan M."/>
            <person name="Daum C."/>
            <person name="Ng V."/>
            <person name="Clum A."/>
            <person name="Steindorff A."/>
            <person name="Ohm R.A."/>
            <person name="Martin F."/>
            <person name="Silar P."/>
            <person name="Natvig D.O."/>
            <person name="Lalanne C."/>
            <person name="Gautier V."/>
            <person name="Ament-Velasquez S.L."/>
            <person name="Kruys A."/>
            <person name="Hutchinson M.I."/>
            <person name="Powell A.J."/>
            <person name="Barry K."/>
            <person name="Miller A.N."/>
            <person name="Grigoriev I.V."/>
            <person name="Debuchy R."/>
            <person name="Gladieux P."/>
            <person name="Hiltunen Thoren M."/>
            <person name="Johannesson H."/>
        </authorList>
    </citation>
    <scope>NUCLEOTIDE SEQUENCE</scope>
    <source>
        <strain evidence="2">CBS 532.94</strain>
    </source>
</reference>
<accession>A0AAN7CKJ2</accession>
<dbReference type="Gene3D" id="3.30.200.20">
    <property type="entry name" value="Phosphorylase Kinase, domain 1"/>
    <property type="match status" value="1"/>
</dbReference>
<dbReference type="Gene3D" id="3.90.1200.10">
    <property type="match status" value="1"/>
</dbReference>
<feature type="domain" description="Aminoglycoside phosphotransferase" evidence="1">
    <location>
        <begin position="71"/>
        <end position="302"/>
    </location>
</feature>
<dbReference type="Pfam" id="PF01636">
    <property type="entry name" value="APH"/>
    <property type="match status" value="1"/>
</dbReference>
<proteinExistence type="predicted"/>
<organism evidence="2 3">
    <name type="scientific">Achaetomium macrosporum</name>
    <dbReference type="NCBI Taxonomy" id="79813"/>
    <lineage>
        <taxon>Eukaryota</taxon>
        <taxon>Fungi</taxon>
        <taxon>Dikarya</taxon>
        <taxon>Ascomycota</taxon>
        <taxon>Pezizomycotina</taxon>
        <taxon>Sordariomycetes</taxon>
        <taxon>Sordariomycetidae</taxon>
        <taxon>Sordariales</taxon>
        <taxon>Chaetomiaceae</taxon>
        <taxon>Achaetomium</taxon>
    </lineage>
</organism>
<dbReference type="InterPro" id="IPR002575">
    <property type="entry name" value="Aminoglycoside_PTrfase"/>
</dbReference>
<dbReference type="InterPro" id="IPR011009">
    <property type="entry name" value="Kinase-like_dom_sf"/>
</dbReference>
<evidence type="ECO:0000259" key="1">
    <source>
        <dbReference type="Pfam" id="PF01636"/>
    </source>
</evidence>
<reference evidence="2" key="2">
    <citation type="submission" date="2023-05" db="EMBL/GenBank/DDBJ databases">
        <authorList>
            <consortium name="Lawrence Berkeley National Laboratory"/>
            <person name="Steindorff A."/>
            <person name="Hensen N."/>
            <person name="Bonometti L."/>
            <person name="Westerberg I."/>
            <person name="Brannstrom I.O."/>
            <person name="Guillou S."/>
            <person name="Cros-Aarteil S."/>
            <person name="Calhoun S."/>
            <person name="Haridas S."/>
            <person name="Kuo A."/>
            <person name="Mondo S."/>
            <person name="Pangilinan J."/>
            <person name="Riley R."/>
            <person name="Labutti K."/>
            <person name="Andreopoulos B."/>
            <person name="Lipzen A."/>
            <person name="Chen C."/>
            <person name="Yanf M."/>
            <person name="Daum C."/>
            <person name="Ng V."/>
            <person name="Clum A."/>
            <person name="Ohm R."/>
            <person name="Martin F."/>
            <person name="Silar P."/>
            <person name="Natvig D."/>
            <person name="Lalanne C."/>
            <person name="Gautier V."/>
            <person name="Ament-Velasquez S.L."/>
            <person name="Kruys A."/>
            <person name="Hutchinson M.I."/>
            <person name="Powell A.J."/>
            <person name="Barry K."/>
            <person name="Miller A.N."/>
            <person name="Grigoriev I.V."/>
            <person name="Debuchy R."/>
            <person name="Gladieux P."/>
            <person name="Thoren M.H."/>
            <person name="Johannesson H."/>
        </authorList>
    </citation>
    <scope>NUCLEOTIDE SEQUENCE</scope>
    <source>
        <strain evidence="2">CBS 532.94</strain>
    </source>
</reference>
<dbReference type="Proteomes" id="UP001303760">
    <property type="component" value="Unassembled WGS sequence"/>
</dbReference>
<name>A0AAN7CKJ2_9PEZI</name>
<keyword evidence="2" id="KW-0808">Transferase</keyword>
<evidence type="ECO:0000313" key="3">
    <source>
        <dbReference type="Proteomes" id="UP001303760"/>
    </source>
</evidence>
<keyword evidence="3" id="KW-1185">Reference proteome</keyword>